<keyword evidence="4" id="KW-0249">Electron transport</keyword>
<dbReference type="InterPro" id="IPR002327">
    <property type="entry name" value="Cyt_c_1A/1B"/>
</dbReference>
<keyword evidence="5 6" id="KW-0408">Iron</keyword>
<sequence>MSKRLNVPALAPALAAALLIAGTAHAGPAPATWARCAVCHDATKGGPNKIGPNLYGVVGKKAGTHAAGFKYSDGLKKSGLTWNAATLDKWIENPRALVPNTMMAFPGLKDPAKRAELVGYLTSLK</sequence>
<dbReference type="Gene3D" id="1.10.760.10">
    <property type="entry name" value="Cytochrome c-like domain"/>
    <property type="match status" value="1"/>
</dbReference>
<keyword evidence="1" id="KW-0813">Transport</keyword>
<comment type="caution">
    <text evidence="9">The sequence shown here is derived from an EMBL/GenBank/DDBJ whole genome shotgun (WGS) entry which is preliminary data.</text>
</comment>
<feature type="signal peptide" evidence="7">
    <location>
        <begin position="1"/>
        <end position="26"/>
    </location>
</feature>
<dbReference type="PANTHER" id="PTHR11961">
    <property type="entry name" value="CYTOCHROME C"/>
    <property type="match status" value="1"/>
</dbReference>
<dbReference type="InterPro" id="IPR009056">
    <property type="entry name" value="Cyt_c-like_dom"/>
</dbReference>
<evidence type="ECO:0000256" key="4">
    <source>
        <dbReference type="ARBA" id="ARBA00022982"/>
    </source>
</evidence>
<reference evidence="10" key="1">
    <citation type="journal article" date="2019" name="Int. J. Syst. Evol. Microbiol.">
        <title>The Global Catalogue of Microorganisms (GCM) 10K type strain sequencing project: providing services to taxonomists for standard genome sequencing and annotation.</title>
        <authorList>
            <consortium name="The Broad Institute Genomics Platform"/>
            <consortium name="The Broad Institute Genome Sequencing Center for Infectious Disease"/>
            <person name="Wu L."/>
            <person name="Ma J."/>
        </authorList>
    </citation>
    <scope>NUCLEOTIDE SEQUENCE [LARGE SCALE GENOMIC DNA]</scope>
    <source>
        <strain evidence="10">KCTC 42224</strain>
    </source>
</reference>
<feature type="chain" id="PRO_5045337399" evidence="7">
    <location>
        <begin position="27"/>
        <end position="125"/>
    </location>
</feature>
<keyword evidence="7" id="KW-0732">Signal</keyword>
<name>A0ABV7V487_9SPHN</name>
<evidence type="ECO:0000256" key="6">
    <source>
        <dbReference type="PROSITE-ProRule" id="PRU00433"/>
    </source>
</evidence>
<dbReference type="SUPFAM" id="SSF46626">
    <property type="entry name" value="Cytochrome c"/>
    <property type="match status" value="1"/>
</dbReference>
<dbReference type="Proteomes" id="UP001595683">
    <property type="component" value="Unassembled WGS sequence"/>
</dbReference>
<proteinExistence type="predicted"/>
<dbReference type="Pfam" id="PF00034">
    <property type="entry name" value="Cytochrom_C"/>
    <property type="match status" value="1"/>
</dbReference>
<evidence type="ECO:0000313" key="10">
    <source>
        <dbReference type="Proteomes" id="UP001595683"/>
    </source>
</evidence>
<gene>
    <name evidence="9" type="ORF">ACFOOT_10825</name>
</gene>
<evidence type="ECO:0000256" key="1">
    <source>
        <dbReference type="ARBA" id="ARBA00022448"/>
    </source>
</evidence>
<protein>
    <submittedName>
        <fullName evidence="9">C-type cytochrome</fullName>
    </submittedName>
</protein>
<keyword evidence="2 6" id="KW-0349">Heme</keyword>
<dbReference type="PRINTS" id="PR00604">
    <property type="entry name" value="CYTCHRMECIAB"/>
</dbReference>
<evidence type="ECO:0000313" key="9">
    <source>
        <dbReference type="EMBL" id="MFC3671918.1"/>
    </source>
</evidence>
<organism evidence="9 10">
    <name type="scientific">Novosphingobium pokkalii</name>
    <dbReference type="NCBI Taxonomy" id="1770194"/>
    <lineage>
        <taxon>Bacteria</taxon>
        <taxon>Pseudomonadati</taxon>
        <taxon>Pseudomonadota</taxon>
        <taxon>Alphaproteobacteria</taxon>
        <taxon>Sphingomonadales</taxon>
        <taxon>Sphingomonadaceae</taxon>
        <taxon>Novosphingobium</taxon>
    </lineage>
</organism>
<dbReference type="InterPro" id="IPR036909">
    <property type="entry name" value="Cyt_c-like_dom_sf"/>
</dbReference>
<feature type="domain" description="Cytochrome c" evidence="8">
    <location>
        <begin position="22"/>
        <end position="125"/>
    </location>
</feature>
<dbReference type="RefSeq" id="WP_229815188.1">
    <property type="nucleotide sequence ID" value="NZ_BMZP01000006.1"/>
</dbReference>
<evidence type="ECO:0000256" key="3">
    <source>
        <dbReference type="ARBA" id="ARBA00022723"/>
    </source>
</evidence>
<keyword evidence="3 6" id="KW-0479">Metal-binding</keyword>
<evidence type="ECO:0000256" key="7">
    <source>
        <dbReference type="SAM" id="SignalP"/>
    </source>
</evidence>
<dbReference type="EMBL" id="JBHRYE010000017">
    <property type="protein sequence ID" value="MFC3671918.1"/>
    <property type="molecule type" value="Genomic_DNA"/>
</dbReference>
<accession>A0ABV7V487</accession>
<evidence type="ECO:0000256" key="5">
    <source>
        <dbReference type="ARBA" id="ARBA00023004"/>
    </source>
</evidence>
<dbReference type="PROSITE" id="PS51007">
    <property type="entry name" value="CYTC"/>
    <property type="match status" value="1"/>
</dbReference>
<evidence type="ECO:0000259" key="8">
    <source>
        <dbReference type="PROSITE" id="PS51007"/>
    </source>
</evidence>
<evidence type="ECO:0000256" key="2">
    <source>
        <dbReference type="ARBA" id="ARBA00022617"/>
    </source>
</evidence>
<keyword evidence="10" id="KW-1185">Reference proteome</keyword>